<dbReference type="InterPro" id="IPR039422">
    <property type="entry name" value="MarR/SlyA-like"/>
</dbReference>
<dbReference type="PANTHER" id="PTHR33164:SF5">
    <property type="entry name" value="ORGANIC HYDROPEROXIDE RESISTANCE TRANSCRIPTIONAL REGULATOR"/>
    <property type="match status" value="1"/>
</dbReference>
<reference evidence="7 8" key="1">
    <citation type="submission" date="2018-09" db="EMBL/GenBank/DDBJ databases">
        <authorList>
            <person name="Li J."/>
        </authorList>
    </citation>
    <scope>NUCLEOTIDE SEQUENCE [LARGE SCALE GENOMIC DNA]</scope>
    <source>
        <strain evidence="7 8">2129</strain>
    </source>
</reference>
<keyword evidence="5" id="KW-0804">Transcription</keyword>
<evidence type="ECO:0000256" key="4">
    <source>
        <dbReference type="ARBA" id="ARBA00023125"/>
    </source>
</evidence>
<dbReference type="CDD" id="cd00090">
    <property type="entry name" value="HTH_ARSR"/>
    <property type="match status" value="1"/>
</dbReference>
<keyword evidence="2" id="KW-0963">Cytoplasm</keyword>
<dbReference type="PROSITE" id="PS50995">
    <property type="entry name" value="HTH_MARR_2"/>
    <property type="match status" value="1"/>
</dbReference>
<protein>
    <submittedName>
        <fullName evidence="7">MarR family transcriptional regulator</fullName>
    </submittedName>
</protein>
<sequence length="145" mass="16282">MAEPLLEDWLCLALYRASRAVIRSYGPLLSDAGLTYPQYLVMTALWQEDGPLGVSELGRRLGLDSGTLTPLLRRLEEQGRVERRRVDTDERRVMVHVTPAGQDLRRQVGHVAPSVARRYPLSTQEAATLHAQLCRVTRVFEASEG</sequence>
<keyword evidence="8" id="KW-1185">Reference proteome</keyword>
<dbReference type="SMART" id="SM00347">
    <property type="entry name" value="HTH_MARR"/>
    <property type="match status" value="1"/>
</dbReference>
<comment type="subcellular location">
    <subcellularLocation>
        <location evidence="1">Cytoplasm</location>
    </subcellularLocation>
</comment>
<keyword evidence="3" id="KW-0805">Transcription regulation</keyword>
<dbReference type="Proteomes" id="UP000273001">
    <property type="component" value="Chromosome"/>
</dbReference>
<dbReference type="Gene3D" id="1.10.10.10">
    <property type="entry name" value="Winged helix-like DNA-binding domain superfamily/Winged helix DNA-binding domain"/>
    <property type="match status" value="1"/>
</dbReference>
<evidence type="ECO:0000256" key="2">
    <source>
        <dbReference type="ARBA" id="ARBA00022490"/>
    </source>
</evidence>
<dbReference type="EMBL" id="CP032514">
    <property type="protein sequence ID" value="AYD90039.1"/>
    <property type="molecule type" value="Genomic_DNA"/>
</dbReference>
<evidence type="ECO:0000256" key="3">
    <source>
        <dbReference type="ARBA" id="ARBA00023015"/>
    </source>
</evidence>
<feature type="domain" description="HTH marR-type" evidence="6">
    <location>
        <begin position="7"/>
        <end position="138"/>
    </location>
</feature>
<accession>A0ABM6Z4Q1</accession>
<dbReference type="InterPro" id="IPR000835">
    <property type="entry name" value="HTH_MarR-typ"/>
</dbReference>
<evidence type="ECO:0000313" key="7">
    <source>
        <dbReference type="EMBL" id="AYD90039.1"/>
    </source>
</evidence>
<dbReference type="InterPro" id="IPR055166">
    <property type="entry name" value="Transc_reg_Sar_Rot_HTH"/>
</dbReference>
<evidence type="ECO:0000256" key="5">
    <source>
        <dbReference type="ARBA" id="ARBA00023163"/>
    </source>
</evidence>
<evidence type="ECO:0000256" key="1">
    <source>
        <dbReference type="ARBA" id="ARBA00004496"/>
    </source>
</evidence>
<dbReference type="InterPro" id="IPR011991">
    <property type="entry name" value="ArsR-like_HTH"/>
</dbReference>
<keyword evidence="4" id="KW-0238">DNA-binding</keyword>
<dbReference type="SUPFAM" id="SSF46785">
    <property type="entry name" value="Winged helix' DNA-binding domain"/>
    <property type="match status" value="1"/>
</dbReference>
<evidence type="ECO:0000313" key="8">
    <source>
        <dbReference type="Proteomes" id="UP000273001"/>
    </source>
</evidence>
<name>A0ABM6Z4Q1_9ACTO</name>
<dbReference type="PANTHER" id="PTHR33164">
    <property type="entry name" value="TRANSCRIPTIONAL REGULATOR, MARR FAMILY"/>
    <property type="match status" value="1"/>
</dbReference>
<proteinExistence type="predicted"/>
<evidence type="ECO:0000259" key="6">
    <source>
        <dbReference type="PROSITE" id="PS50995"/>
    </source>
</evidence>
<dbReference type="InterPro" id="IPR036388">
    <property type="entry name" value="WH-like_DNA-bd_sf"/>
</dbReference>
<dbReference type="PRINTS" id="PR00598">
    <property type="entry name" value="HTHMARR"/>
</dbReference>
<dbReference type="Pfam" id="PF22381">
    <property type="entry name" value="Staph_reg_Sar_Rot"/>
    <property type="match status" value="1"/>
</dbReference>
<dbReference type="InterPro" id="IPR036390">
    <property type="entry name" value="WH_DNA-bd_sf"/>
</dbReference>
<organism evidence="7 8">
    <name type="scientific">Actinomyces lilanjuaniae</name>
    <dbReference type="NCBI Taxonomy" id="2321394"/>
    <lineage>
        <taxon>Bacteria</taxon>
        <taxon>Bacillati</taxon>
        <taxon>Actinomycetota</taxon>
        <taxon>Actinomycetes</taxon>
        <taxon>Actinomycetales</taxon>
        <taxon>Actinomycetaceae</taxon>
        <taxon>Actinomyces</taxon>
    </lineage>
</organism>
<gene>
    <name evidence="7" type="ORF">D5R93_08490</name>
</gene>